<evidence type="ECO:0000313" key="4">
    <source>
        <dbReference type="Proteomes" id="UP000295573"/>
    </source>
</evidence>
<feature type="chain" id="PRO_5020673954" evidence="2">
    <location>
        <begin position="26"/>
        <end position="379"/>
    </location>
</feature>
<organism evidence="3 4">
    <name type="scientific">Kribbella antiqua</name>
    <dbReference type="NCBI Taxonomy" id="2512217"/>
    <lineage>
        <taxon>Bacteria</taxon>
        <taxon>Bacillati</taxon>
        <taxon>Actinomycetota</taxon>
        <taxon>Actinomycetes</taxon>
        <taxon>Propionibacteriales</taxon>
        <taxon>Kribbellaceae</taxon>
        <taxon>Kribbella</taxon>
    </lineage>
</organism>
<proteinExistence type="predicted"/>
<keyword evidence="4" id="KW-1185">Reference proteome</keyword>
<evidence type="ECO:0000256" key="1">
    <source>
        <dbReference type="SAM" id="MobiDB-lite"/>
    </source>
</evidence>
<dbReference type="Proteomes" id="UP000295573">
    <property type="component" value="Unassembled WGS sequence"/>
</dbReference>
<feature type="compositionally biased region" description="Low complexity" evidence="1">
    <location>
        <begin position="38"/>
        <end position="51"/>
    </location>
</feature>
<comment type="caution">
    <text evidence="3">The sequence shown here is derived from an EMBL/GenBank/DDBJ whole genome shotgun (WGS) entry which is preliminary data.</text>
</comment>
<reference evidence="3 4" key="1">
    <citation type="journal article" date="2015" name="Stand. Genomic Sci.">
        <title>Genomic Encyclopedia of Bacterial and Archaeal Type Strains, Phase III: the genomes of soil and plant-associated and newly described type strains.</title>
        <authorList>
            <person name="Whitman W.B."/>
            <person name="Woyke T."/>
            <person name="Klenk H.P."/>
            <person name="Zhou Y."/>
            <person name="Lilburn T.G."/>
            <person name="Beck B.J."/>
            <person name="De Vos P."/>
            <person name="Vandamme P."/>
            <person name="Eisen J.A."/>
            <person name="Garrity G."/>
            <person name="Hugenholtz P."/>
            <person name="Kyrpides N.C."/>
        </authorList>
    </citation>
    <scope>NUCLEOTIDE SEQUENCE [LARGE SCALE GENOMIC DNA]</scope>
    <source>
        <strain evidence="3 4">VKM Ac-2541</strain>
    </source>
</reference>
<protein>
    <submittedName>
        <fullName evidence="3">Uncharacterized protein</fullName>
    </submittedName>
</protein>
<feature type="region of interest" description="Disordered" evidence="1">
    <location>
        <begin position="27"/>
        <end position="61"/>
    </location>
</feature>
<dbReference type="AlphaFoldDB" id="A0A4R2IFV4"/>
<evidence type="ECO:0000313" key="3">
    <source>
        <dbReference type="EMBL" id="TCO41595.1"/>
    </source>
</evidence>
<feature type="region of interest" description="Disordered" evidence="1">
    <location>
        <begin position="355"/>
        <end position="379"/>
    </location>
</feature>
<dbReference type="PROSITE" id="PS51257">
    <property type="entry name" value="PROKAR_LIPOPROTEIN"/>
    <property type="match status" value="1"/>
</dbReference>
<feature type="signal peptide" evidence="2">
    <location>
        <begin position="1"/>
        <end position="25"/>
    </location>
</feature>
<dbReference type="EMBL" id="SLWR01000015">
    <property type="protein sequence ID" value="TCO41595.1"/>
    <property type="molecule type" value="Genomic_DNA"/>
</dbReference>
<dbReference type="OrthoDB" id="5185400at2"/>
<evidence type="ECO:0000256" key="2">
    <source>
        <dbReference type="SAM" id="SignalP"/>
    </source>
</evidence>
<accession>A0A4R2IFV4</accession>
<keyword evidence="2" id="KW-0732">Signal</keyword>
<name>A0A4R2IFV4_9ACTN</name>
<feature type="compositionally biased region" description="Low complexity" evidence="1">
    <location>
        <begin position="368"/>
        <end position="379"/>
    </location>
</feature>
<sequence>MGSQLRRAGATAAAIVLSAALVACGSDQPNASGSPARESTSTPAESTPTPAGLTGDWKADPGQADRVQQKLTATGFQCSKSSDAQLDLRLCSATKQRKDEYGSALVAQGILRYASDAQGTVVLANVWAGGPYEDKAAYEKLLAGAVLPATDAAVFAADGETLEWGKVVDNGDSGKYLAVKGWTPAKPLISSALPLKISKEKALAPLQAAKLQCKFSDRDKWGTARKALECTDPAFKVKEEDGSIAGATADLVAVDEGEGISTIVLEGAHAKVPAENARGAKLLIPRAVAIDPSLQEAADWLTKNLDVLPRAAYVGQWLVTTTVVREGGITSWPMVQATITTERLNLGLQTRGTEWESLQTETPDDSATETTSPSETPSN</sequence>
<gene>
    <name evidence="3" type="ORF">EV646_115136</name>
</gene>
<dbReference type="RefSeq" id="WP_132156159.1">
    <property type="nucleotide sequence ID" value="NZ_SLWR01000015.1"/>
</dbReference>